<proteinExistence type="predicted"/>
<feature type="chain" id="PRO_5046644155" evidence="2">
    <location>
        <begin position="27"/>
        <end position="196"/>
    </location>
</feature>
<keyword evidence="1" id="KW-0812">Transmembrane</keyword>
<keyword evidence="1" id="KW-1133">Transmembrane helix</keyword>
<dbReference type="PROSITE" id="PS51257">
    <property type="entry name" value="PROKAR_LIPOPROTEIN"/>
    <property type="match status" value="1"/>
</dbReference>
<gene>
    <name evidence="3" type="ORF">O3303_10170</name>
</gene>
<feature type="signal peptide" evidence="2">
    <location>
        <begin position="1"/>
        <end position="26"/>
    </location>
</feature>
<reference evidence="3 4" key="1">
    <citation type="submission" date="2022-12" db="EMBL/GenBank/DDBJ databases">
        <title>Hymenobacter canadensis sp. nov. isolated from lake water of the Cambridge Bay, Canada.</title>
        <authorList>
            <person name="Kim W.H."/>
            <person name="Lee Y.M."/>
        </authorList>
    </citation>
    <scope>NUCLEOTIDE SEQUENCE [LARGE SCALE GENOMIC DNA]</scope>
    <source>
        <strain evidence="3 4">PAMC 29467</strain>
    </source>
</reference>
<evidence type="ECO:0000256" key="1">
    <source>
        <dbReference type="SAM" id="Phobius"/>
    </source>
</evidence>
<accession>A0ABY7LIL4</accession>
<dbReference type="Proteomes" id="UP001211005">
    <property type="component" value="Chromosome"/>
</dbReference>
<name>A0ABY7LIL4_9BACT</name>
<keyword evidence="2" id="KW-0732">Signal</keyword>
<keyword evidence="1" id="KW-0472">Membrane</keyword>
<evidence type="ECO:0000313" key="3">
    <source>
        <dbReference type="EMBL" id="WBA40198.1"/>
    </source>
</evidence>
<feature type="transmembrane region" description="Helical" evidence="1">
    <location>
        <begin position="160"/>
        <end position="193"/>
    </location>
</feature>
<dbReference type="EMBL" id="CP114767">
    <property type="protein sequence ID" value="WBA40198.1"/>
    <property type="molecule type" value="Genomic_DNA"/>
</dbReference>
<dbReference type="RefSeq" id="WP_269558308.1">
    <property type="nucleotide sequence ID" value="NZ_CP114767.1"/>
</dbReference>
<sequence length="196" mass="20202">MKHLFNHLPKLAAIAAIALSMSSCNRAEYAMLPKTTPYHATYHGTAKPAPAPVVAAETPAPAEAPAAVVEEKNSVAASVVAPVATPVAAEKPATVVAPAAVAKSATAAPQKLRLAERVALNKVAKKLDKYAPKLQLKQKSETAEANAISGNLRTGLILLLVGALITILPGSIFGVIGGIIAIIGLIFIILWLLDQA</sequence>
<evidence type="ECO:0000256" key="2">
    <source>
        <dbReference type="SAM" id="SignalP"/>
    </source>
</evidence>
<protein>
    <submittedName>
        <fullName evidence="3">Uncharacterized protein</fullName>
    </submittedName>
</protein>
<evidence type="ECO:0000313" key="4">
    <source>
        <dbReference type="Proteomes" id="UP001211005"/>
    </source>
</evidence>
<organism evidence="3 4">
    <name type="scientific">Hymenobacter canadensis</name>
    <dbReference type="NCBI Taxonomy" id="2999067"/>
    <lineage>
        <taxon>Bacteria</taxon>
        <taxon>Pseudomonadati</taxon>
        <taxon>Bacteroidota</taxon>
        <taxon>Cytophagia</taxon>
        <taxon>Cytophagales</taxon>
        <taxon>Hymenobacteraceae</taxon>
        <taxon>Hymenobacter</taxon>
    </lineage>
</organism>
<keyword evidence="4" id="KW-1185">Reference proteome</keyword>